<evidence type="ECO:0000256" key="4">
    <source>
        <dbReference type="ARBA" id="ARBA00022989"/>
    </source>
</evidence>
<feature type="transmembrane region" description="Helical" evidence="6">
    <location>
        <begin position="218"/>
        <end position="240"/>
    </location>
</feature>
<feature type="transmembrane region" description="Helical" evidence="6">
    <location>
        <begin position="45"/>
        <end position="66"/>
    </location>
</feature>
<dbReference type="EMBL" id="CP106753">
    <property type="protein sequence ID" value="UXY15385.1"/>
    <property type="molecule type" value="Genomic_DNA"/>
</dbReference>
<proteinExistence type="predicted"/>
<dbReference type="PANTHER" id="PTHR23513">
    <property type="entry name" value="INTEGRAL MEMBRANE EFFLUX PROTEIN-RELATED"/>
    <property type="match status" value="1"/>
</dbReference>
<feature type="transmembrane region" description="Helical" evidence="6">
    <location>
        <begin position="252"/>
        <end position="273"/>
    </location>
</feature>
<keyword evidence="4 6" id="KW-1133">Transmembrane helix</keyword>
<evidence type="ECO:0000313" key="9">
    <source>
        <dbReference type="Proteomes" id="UP001061302"/>
    </source>
</evidence>
<evidence type="ECO:0000256" key="2">
    <source>
        <dbReference type="ARBA" id="ARBA00022475"/>
    </source>
</evidence>
<dbReference type="InterPro" id="IPR036259">
    <property type="entry name" value="MFS_trans_sf"/>
</dbReference>
<accession>A0ABY6DLY6</accession>
<gene>
    <name evidence="8" type="ORF">N8I74_19070</name>
</gene>
<dbReference type="InterPro" id="IPR011701">
    <property type="entry name" value="MFS"/>
</dbReference>
<keyword evidence="3 6" id="KW-0812">Transmembrane</keyword>
<comment type="subcellular location">
    <subcellularLocation>
        <location evidence="1">Cell membrane</location>
        <topology evidence="1">Multi-pass membrane protein</topology>
    </subcellularLocation>
</comment>
<dbReference type="Gene3D" id="1.20.1250.20">
    <property type="entry name" value="MFS general substrate transporter like domains"/>
    <property type="match status" value="1"/>
</dbReference>
<dbReference type="Proteomes" id="UP001061302">
    <property type="component" value="Chromosome"/>
</dbReference>
<name>A0ABY6DLY6_9NEIS</name>
<evidence type="ECO:0000313" key="8">
    <source>
        <dbReference type="EMBL" id="UXY15385.1"/>
    </source>
</evidence>
<dbReference type="InterPro" id="IPR020846">
    <property type="entry name" value="MFS_dom"/>
</dbReference>
<evidence type="ECO:0000259" key="7">
    <source>
        <dbReference type="PROSITE" id="PS50850"/>
    </source>
</evidence>
<keyword evidence="5 6" id="KW-0472">Membrane</keyword>
<feature type="transmembrane region" description="Helical" evidence="6">
    <location>
        <begin position="305"/>
        <end position="326"/>
    </location>
</feature>
<keyword evidence="9" id="KW-1185">Reference proteome</keyword>
<dbReference type="PROSITE" id="PS50850">
    <property type="entry name" value="MFS"/>
    <property type="match status" value="1"/>
</dbReference>
<organism evidence="8 9">
    <name type="scientific">Chitiniphilus purpureus</name>
    <dbReference type="NCBI Taxonomy" id="2981137"/>
    <lineage>
        <taxon>Bacteria</taxon>
        <taxon>Pseudomonadati</taxon>
        <taxon>Pseudomonadota</taxon>
        <taxon>Betaproteobacteria</taxon>
        <taxon>Neisseriales</taxon>
        <taxon>Chitinibacteraceae</taxon>
        <taxon>Chitiniphilus</taxon>
    </lineage>
</organism>
<reference evidence="8" key="1">
    <citation type="submission" date="2022-10" db="EMBL/GenBank/DDBJ databases">
        <title>Chitiniphilus purpureus sp. nov., a novel chitin-degrading bacterium isolated from crawfish pond sediment.</title>
        <authorList>
            <person name="Li K."/>
        </authorList>
    </citation>
    <scope>NUCLEOTIDE SEQUENCE</scope>
    <source>
        <strain evidence="8">CD1</strain>
    </source>
</reference>
<feature type="transmembrane region" description="Helical" evidence="6">
    <location>
        <begin position="141"/>
        <end position="160"/>
    </location>
</feature>
<evidence type="ECO:0000256" key="1">
    <source>
        <dbReference type="ARBA" id="ARBA00004651"/>
    </source>
</evidence>
<feature type="domain" description="Major facilitator superfamily (MFS) profile" evidence="7">
    <location>
        <begin position="1"/>
        <end position="396"/>
    </location>
</feature>
<protein>
    <submittedName>
        <fullName evidence="8">MFS transporter</fullName>
    </submittedName>
</protein>
<feature type="transmembrane region" description="Helical" evidence="6">
    <location>
        <begin position="280"/>
        <end position="299"/>
    </location>
</feature>
<dbReference type="CDD" id="cd06173">
    <property type="entry name" value="MFS_MefA_like"/>
    <property type="match status" value="1"/>
</dbReference>
<feature type="transmembrane region" description="Helical" evidence="6">
    <location>
        <begin position="100"/>
        <end position="129"/>
    </location>
</feature>
<keyword evidence="2" id="KW-1003">Cell membrane</keyword>
<sequence length="406" mass="40892">MSTQASPFVRLAASNLAAQSAQQIGLAAAPLVAVLALGSDVTGTGLLQVAQTLPFLLLAIPLGVLADRTARRWLMAAGELLRAVAFVAVVVLAATDALNLGLLALLAFVGTAGAVAYSVATPALIPALVPHGQLARANGQIELVRSLALTGGPALAGLLVGLTGAGVAFALAAGLSVLAALALAGLPEGHGAAAPRRDFYTELREGTRFALTQPLLRPLLATSVLFNIAYVALQTAYIPYAVRHLGLSGGSIGVTLAAYGAGMVLSAVAAPLVTRHWRAGLQLAAGPYAALFAIAAMLATLYWPAAWLAAACFFLLGAGAVLWTVAATTLRQAVTPAPLLGRVSSINTLATYGARPLGAAFAAAIGMLGGDVACLVLAAICFAGQAVWVAVSPLPRLTRLPEPAAM</sequence>
<dbReference type="Pfam" id="PF07690">
    <property type="entry name" value="MFS_1"/>
    <property type="match status" value="1"/>
</dbReference>
<feature type="transmembrane region" description="Helical" evidence="6">
    <location>
        <begin position="166"/>
        <end position="186"/>
    </location>
</feature>
<feature type="transmembrane region" description="Helical" evidence="6">
    <location>
        <begin position="73"/>
        <end position="94"/>
    </location>
</feature>
<dbReference type="RefSeq" id="WP_263124791.1">
    <property type="nucleotide sequence ID" value="NZ_CP106753.1"/>
</dbReference>
<dbReference type="SUPFAM" id="SSF103473">
    <property type="entry name" value="MFS general substrate transporter"/>
    <property type="match status" value="1"/>
</dbReference>
<evidence type="ECO:0000256" key="3">
    <source>
        <dbReference type="ARBA" id="ARBA00022692"/>
    </source>
</evidence>
<evidence type="ECO:0000256" key="6">
    <source>
        <dbReference type="SAM" id="Phobius"/>
    </source>
</evidence>
<dbReference type="PANTHER" id="PTHR23513:SF6">
    <property type="entry name" value="MAJOR FACILITATOR SUPERFAMILY ASSOCIATED DOMAIN-CONTAINING PROTEIN"/>
    <property type="match status" value="1"/>
</dbReference>
<evidence type="ECO:0000256" key="5">
    <source>
        <dbReference type="ARBA" id="ARBA00023136"/>
    </source>
</evidence>